<dbReference type="Pfam" id="PF21799">
    <property type="entry name" value="MurD-like_N"/>
    <property type="match status" value="1"/>
</dbReference>
<evidence type="ECO:0000256" key="6">
    <source>
        <dbReference type="ARBA" id="ARBA00022840"/>
    </source>
</evidence>
<dbReference type="GO" id="GO:0071555">
    <property type="term" value="P:cell wall organization"/>
    <property type="evidence" value="ECO:0007669"/>
    <property type="project" value="UniProtKB-KW"/>
</dbReference>
<proteinExistence type="inferred from homology"/>
<dbReference type="GO" id="GO:0005737">
    <property type="term" value="C:cytoplasm"/>
    <property type="evidence" value="ECO:0007669"/>
    <property type="project" value="UniProtKB-SubCell"/>
</dbReference>
<dbReference type="OrthoDB" id="9809796at2"/>
<keyword evidence="7 8" id="KW-0132">Cell division</keyword>
<evidence type="ECO:0000256" key="2">
    <source>
        <dbReference type="ARBA" id="ARBA00004752"/>
    </source>
</evidence>
<gene>
    <name evidence="7 11" type="primary">murD</name>
    <name evidence="11" type="ORF">CA267_004130</name>
</gene>
<dbReference type="NCBIfam" id="TIGR01087">
    <property type="entry name" value="murD"/>
    <property type="match status" value="1"/>
</dbReference>
<dbReference type="InterPro" id="IPR004101">
    <property type="entry name" value="Mur_ligase_C"/>
</dbReference>
<keyword evidence="12" id="KW-1185">Reference proteome</keyword>
<keyword evidence="3 7" id="KW-0963">Cytoplasm</keyword>
<dbReference type="PANTHER" id="PTHR43692:SF1">
    <property type="entry name" value="UDP-N-ACETYLMURAMOYLALANINE--D-GLUTAMATE LIGASE"/>
    <property type="match status" value="1"/>
</dbReference>
<feature type="binding site" evidence="7">
    <location>
        <begin position="111"/>
        <end position="117"/>
    </location>
    <ligand>
        <name>ATP</name>
        <dbReference type="ChEBI" id="CHEBI:30616"/>
    </ligand>
</feature>
<evidence type="ECO:0000256" key="3">
    <source>
        <dbReference type="ARBA" id="ARBA00022490"/>
    </source>
</evidence>
<dbReference type="Gene3D" id="3.40.50.720">
    <property type="entry name" value="NAD(P)-binding Rossmann-like Domain"/>
    <property type="match status" value="1"/>
</dbReference>
<dbReference type="EC" id="6.3.2.9" evidence="7 8"/>
<dbReference type="Pfam" id="PF02875">
    <property type="entry name" value="Mur_ligase_C"/>
    <property type="match status" value="1"/>
</dbReference>
<dbReference type="GO" id="GO:0005524">
    <property type="term" value="F:ATP binding"/>
    <property type="evidence" value="ECO:0007669"/>
    <property type="project" value="UniProtKB-UniRule"/>
</dbReference>
<dbReference type="SUPFAM" id="SSF51984">
    <property type="entry name" value="MurCD N-terminal domain"/>
    <property type="match status" value="1"/>
</dbReference>
<dbReference type="InterPro" id="IPR013221">
    <property type="entry name" value="Mur_ligase_cen"/>
</dbReference>
<dbReference type="GO" id="GO:0008764">
    <property type="term" value="F:UDP-N-acetylmuramoylalanine-D-glutamate ligase activity"/>
    <property type="evidence" value="ECO:0007669"/>
    <property type="project" value="UniProtKB-UniRule"/>
</dbReference>
<dbReference type="KEGG" id="apel:CA267_004130"/>
<dbReference type="InterPro" id="IPR036615">
    <property type="entry name" value="Mur_ligase_C_dom_sf"/>
</dbReference>
<keyword evidence="7 8" id="KW-0961">Cell wall biogenesis/degradation</keyword>
<evidence type="ECO:0000256" key="8">
    <source>
        <dbReference type="RuleBase" id="RU003664"/>
    </source>
</evidence>
<evidence type="ECO:0000259" key="9">
    <source>
        <dbReference type="Pfam" id="PF02875"/>
    </source>
</evidence>
<keyword evidence="5 7" id="KW-0547">Nucleotide-binding</keyword>
<evidence type="ECO:0000256" key="7">
    <source>
        <dbReference type="HAMAP-Rule" id="MF_00639"/>
    </source>
</evidence>
<reference evidence="12" key="1">
    <citation type="submission" date="2014-12" db="EMBL/GenBank/DDBJ databases">
        <title>Complete genome sequence of a multi-drug resistant Klebsiella pneumoniae.</title>
        <authorList>
            <person name="Hua X."/>
            <person name="Chen Q."/>
            <person name="Li X."/>
            <person name="Feng Y."/>
            <person name="Ruan Z."/>
            <person name="Yu Y."/>
        </authorList>
    </citation>
    <scope>NUCLEOTIDE SEQUENCE [LARGE SCALE GENOMIC DNA]</scope>
    <source>
        <strain evidence="12">5.12</strain>
    </source>
</reference>
<feature type="domain" description="Mur ligase C-terminal" evidence="9">
    <location>
        <begin position="296"/>
        <end position="409"/>
    </location>
</feature>
<feature type="domain" description="Mur ligase central" evidence="10">
    <location>
        <begin position="109"/>
        <end position="274"/>
    </location>
</feature>
<keyword evidence="7 8" id="KW-0573">Peptidoglycan synthesis</keyword>
<dbReference type="AlphaFoldDB" id="A0A6M4MIH6"/>
<dbReference type="UniPathway" id="UPA00219"/>
<evidence type="ECO:0000256" key="1">
    <source>
        <dbReference type="ARBA" id="ARBA00004496"/>
    </source>
</evidence>
<name>A0A6M4MIH6_9ALTE</name>
<dbReference type="Pfam" id="PF08245">
    <property type="entry name" value="Mur_ligase_M"/>
    <property type="match status" value="1"/>
</dbReference>
<reference evidence="11 12" key="2">
    <citation type="submission" date="2020-04" db="EMBL/GenBank/DDBJ databases">
        <title>Complete genome sequence of Alteromonas pelagimontana 5.12T.</title>
        <authorList>
            <person name="Sinha R.K."/>
            <person name="Krishnan K.P."/>
            <person name="Kurian J.P."/>
        </authorList>
    </citation>
    <scope>NUCLEOTIDE SEQUENCE [LARGE SCALE GENOMIC DNA]</scope>
    <source>
        <strain evidence="11 12">5.12</strain>
    </source>
</reference>
<keyword evidence="4 7" id="KW-0436">Ligase</keyword>
<dbReference type="InterPro" id="IPR036565">
    <property type="entry name" value="Mur-like_cat_sf"/>
</dbReference>
<comment type="similarity">
    <text evidence="7">Belongs to the MurCDEF family.</text>
</comment>
<dbReference type="HAMAP" id="MF_00639">
    <property type="entry name" value="MurD"/>
    <property type="match status" value="1"/>
</dbReference>
<keyword evidence="7 8" id="KW-0131">Cell cycle</keyword>
<evidence type="ECO:0000256" key="4">
    <source>
        <dbReference type="ARBA" id="ARBA00022598"/>
    </source>
</evidence>
<comment type="catalytic activity">
    <reaction evidence="7 8">
        <text>UDP-N-acetyl-alpha-D-muramoyl-L-alanine + D-glutamate + ATP = UDP-N-acetyl-alpha-D-muramoyl-L-alanyl-D-glutamate + ADP + phosphate + H(+)</text>
        <dbReference type="Rhea" id="RHEA:16429"/>
        <dbReference type="ChEBI" id="CHEBI:15378"/>
        <dbReference type="ChEBI" id="CHEBI:29986"/>
        <dbReference type="ChEBI" id="CHEBI:30616"/>
        <dbReference type="ChEBI" id="CHEBI:43474"/>
        <dbReference type="ChEBI" id="CHEBI:83898"/>
        <dbReference type="ChEBI" id="CHEBI:83900"/>
        <dbReference type="ChEBI" id="CHEBI:456216"/>
        <dbReference type="EC" id="6.3.2.9"/>
    </reaction>
</comment>
<protein>
    <recommendedName>
        <fullName evidence="7 8">UDP-N-acetylmuramoylalanine--D-glutamate ligase</fullName>
        <ecNumber evidence="7 8">6.3.2.9</ecNumber>
    </recommendedName>
    <alternativeName>
        <fullName evidence="7">D-glutamic acid-adding enzyme</fullName>
    </alternativeName>
    <alternativeName>
        <fullName evidence="7">UDP-N-acetylmuramoyl-L-alanyl-D-glutamate synthetase</fullName>
    </alternativeName>
</protein>
<comment type="function">
    <text evidence="7 8">Cell wall formation. Catalyzes the addition of glutamate to the nucleotide precursor UDP-N-acetylmuramoyl-L-alanine (UMA).</text>
</comment>
<evidence type="ECO:0000256" key="5">
    <source>
        <dbReference type="ARBA" id="ARBA00022741"/>
    </source>
</evidence>
<dbReference type="GO" id="GO:0008360">
    <property type="term" value="P:regulation of cell shape"/>
    <property type="evidence" value="ECO:0007669"/>
    <property type="project" value="UniProtKB-KW"/>
</dbReference>
<evidence type="ECO:0000313" key="11">
    <source>
        <dbReference type="EMBL" id="QJR82728.1"/>
    </source>
</evidence>
<comment type="pathway">
    <text evidence="2 7 8">Cell wall biogenesis; peptidoglycan biosynthesis.</text>
</comment>
<sequence>MKNKFATQNIVVAGLGVTGQACVRFLQNQGAKVTVWDTRAQLAVPESITVPVVLGEPPVNFWQQVNLLILSPGISPAIEAVSNARAAGVEVIGDIEFFARLTNIPAFGITGSNGKTTVTLLLTHILKNAGMKVCAAGNVGMPVLEILAMNLDAVVLELSSFQLESTSTLQLKAATILNVSDDHLDRHGSLQSYTETKQRIYAHCEHAVSWRAQPETAPVATMAHTTFGLDESDSNFGLRNNWITWQGKPVVDMAKAQLVGRHNALNIQAALALAMQAGVQPDTAAPAVYSFVSAPHRCVQIASHRRIRWIDDSKATNIGATLAAIEGLGATRTGKLILIAGGDAKGADLTALQPALNQYVDWIITLGRDGKKIAALTEQSEYVNDMRDAVTSANRRAQAGDIVLLSPACASLDMFDNYAHRAKVFVDAVNEVAAQ</sequence>
<dbReference type="SUPFAM" id="SSF53623">
    <property type="entry name" value="MurD-like peptide ligases, catalytic domain"/>
    <property type="match status" value="1"/>
</dbReference>
<dbReference type="PANTHER" id="PTHR43692">
    <property type="entry name" value="UDP-N-ACETYLMURAMOYLALANINE--D-GLUTAMATE LIGASE"/>
    <property type="match status" value="1"/>
</dbReference>
<dbReference type="InterPro" id="IPR005762">
    <property type="entry name" value="MurD"/>
</dbReference>
<dbReference type="EMBL" id="CP052766">
    <property type="protein sequence ID" value="QJR82728.1"/>
    <property type="molecule type" value="Genomic_DNA"/>
</dbReference>
<dbReference type="PROSITE" id="PS51257">
    <property type="entry name" value="PROKAR_LIPOPROTEIN"/>
    <property type="match status" value="1"/>
</dbReference>
<dbReference type="Gene3D" id="3.90.190.20">
    <property type="entry name" value="Mur ligase, C-terminal domain"/>
    <property type="match status" value="1"/>
</dbReference>
<evidence type="ECO:0000313" key="12">
    <source>
        <dbReference type="Proteomes" id="UP000219285"/>
    </source>
</evidence>
<evidence type="ECO:0000259" key="10">
    <source>
        <dbReference type="Pfam" id="PF08245"/>
    </source>
</evidence>
<dbReference type="GO" id="GO:0051301">
    <property type="term" value="P:cell division"/>
    <property type="evidence" value="ECO:0007669"/>
    <property type="project" value="UniProtKB-KW"/>
</dbReference>
<keyword evidence="6 7" id="KW-0067">ATP-binding</keyword>
<accession>A0A6M4MIH6</accession>
<comment type="subcellular location">
    <subcellularLocation>
        <location evidence="1 7 8">Cytoplasm</location>
    </subcellularLocation>
</comment>
<dbReference type="GO" id="GO:0009252">
    <property type="term" value="P:peptidoglycan biosynthetic process"/>
    <property type="evidence" value="ECO:0007669"/>
    <property type="project" value="UniProtKB-UniRule"/>
</dbReference>
<dbReference type="Proteomes" id="UP000219285">
    <property type="component" value="Chromosome"/>
</dbReference>
<dbReference type="Gene3D" id="3.40.1190.10">
    <property type="entry name" value="Mur-like, catalytic domain"/>
    <property type="match status" value="1"/>
</dbReference>
<organism evidence="11 12">
    <name type="scientific">Alteromonas pelagimontana</name>
    <dbReference type="NCBI Taxonomy" id="1858656"/>
    <lineage>
        <taxon>Bacteria</taxon>
        <taxon>Pseudomonadati</taxon>
        <taxon>Pseudomonadota</taxon>
        <taxon>Gammaproteobacteria</taxon>
        <taxon>Alteromonadales</taxon>
        <taxon>Alteromonadaceae</taxon>
        <taxon>Alteromonas/Salinimonas group</taxon>
        <taxon>Alteromonas</taxon>
    </lineage>
</organism>
<dbReference type="SUPFAM" id="SSF53244">
    <property type="entry name" value="MurD-like peptide ligases, peptide-binding domain"/>
    <property type="match status" value="1"/>
</dbReference>
<keyword evidence="7 8" id="KW-0133">Cell shape</keyword>